<gene>
    <name evidence="2" type="ORF">EV197_0727</name>
</gene>
<keyword evidence="1" id="KW-0812">Transmembrane</keyword>
<keyword evidence="1" id="KW-0472">Membrane</keyword>
<name>A0A4Q7PH85_9FLAO</name>
<dbReference type="AlphaFoldDB" id="A0A4Q7PH85"/>
<evidence type="ECO:0000256" key="1">
    <source>
        <dbReference type="SAM" id="Phobius"/>
    </source>
</evidence>
<organism evidence="2 3">
    <name type="scientific">Aquimarina brevivitae</name>
    <dbReference type="NCBI Taxonomy" id="323412"/>
    <lineage>
        <taxon>Bacteria</taxon>
        <taxon>Pseudomonadati</taxon>
        <taxon>Bacteroidota</taxon>
        <taxon>Flavobacteriia</taxon>
        <taxon>Flavobacteriales</taxon>
        <taxon>Flavobacteriaceae</taxon>
        <taxon>Aquimarina</taxon>
    </lineage>
</organism>
<sequence length="119" mass="13856">MRHKKLKIYRLRTVRAIVLLILGVLFLGLGYLDLLDVLSDNTQNICALLGHSILLFPLLELVSWKNRVTYSSKWLSFTLNDWKSHRISLQNISAIEFFNGTLFVHMHNNSVIQINLEDY</sequence>
<accession>A0A4Q7PH85</accession>
<comment type="caution">
    <text evidence="2">The sequence shown here is derived from an EMBL/GenBank/DDBJ whole genome shotgun (WGS) entry which is preliminary data.</text>
</comment>
<dbReference type="Proteomes" id="UP000292262">
    <property type="component" value="Unassembled WGS sequence"/>
</dbReference>
<evidence type="ECO:0000313" key="2">
    <source>
        <dbReference type="EMBL" id="RZS99507.1"/>
    </source>
</evidence>
<keyword evidence="1" id="KW-1133">Transmembrane helix</keyword>
<proteinExistence type="predicted"/>
<feature type="transmembrane region" description="Helical" evidence="1">
    <location>
        <begin position="44"/>
        <end position="64"/>
    </location>
</feature>
<keyword evidence="3" id="KW-1185">Reference proteome</keyword>
<evidence type="ECO:0000313" key="3">
    <source>
        <dbReference type="Proteomes" id="UP000292262"/>
    </source>
</evidence>
<feature type="transmembrane region" description="Helical" evidence="1">
    <location>
        <begin position="12"/>
        <end position="32"/>
    </location>
</feature>
<reference evidence="2 3" key="1">
    <citation type="submission" date="2019-02" db="EMBL/GenBank/DDBJ databases">
        <title>Genomic Encyclopedia of Type Strains, Phase IV (KMG-IV): sequencing the most valuable type-strain genomes for metagenomic binning, comparative biology and taxonomic classification.</title>
        <authorList>
            <person name="Goeker M."/>
        </authorList>
    </citation>
    <scope>NUCLEOTIDE SEQUENCE [LARGE SCALE GENOMIC DNA]</scope>
    <source>
        <strain evidence="2 3">DSM 17196</strain>
    </source>
</reference>
<protein>
    <submittedName>
        <fullName evidence="2">Uncharacterized protein</fullName>
    </submittedName>
</protein>
<dbReference type="EMBL" id="SGXE01000001">
    <property type="protein sequence ID" value="RZS99507.1"/>
    <property type="molecule type" value="Genomic_DNA"/>
</dbReference>